<keyword evidence="2" id="KW-1185">Reference proteome</keyword>
<sequence>MSRRERPWPCPECGKPTRNKQHEDGSACVVTCPRCGAEVVYNIGGDCLDHPTSASWEACRDVVDGPGIFAQVAP</sequence>
<proteinExistence type="predicted"/>
<gene>
    <name evidence="1" type="ORF">FHX39_002420</name>
</gene>
<reference evidence="1 2" key="1">
    <citation type="submission" date="2020-08" db="EMBL/GenBank/DDBJ databases">
        <title>Sequencing the genomes of 1000 actinobacteria strains.</title>
        <authorList>
            <person name="Klenk H.-P."/>
        </authorList>
    </citation>
    <scope>NUCLEOTIDE SEQUENCE [LARGE SCALE GENOMIC DNA]</scope>
    <source>
        <strain evidence="1 2">DSM 11053</strain>
    </source>
</reference>
<comment type="caution">
    <text evidence="1">The sequence shown here is derived from an EMBL/GenBank/DDBJ whole genome shotgun (WGS) entry which is preliminary data.</text>
</comment>
<dbReference type="EMBL" id="JACHZG010000001">
    <property type="protein sequence ID" value="MBB3327476.1"/>
    <property type="molecule type" value="Genomic_DNA"/>
</dbReference>
<protein>
    <submittedName>
        <fullName evidence="1">Endogenous inhibitor of DNA gyrase (YacG/DUF329 family)</fullName>
    </submittedName>
</protein>
<evidence type="ECO:0000313" key="1">
    <source>
        <dbReference type="EMBL" id="MBB3327476.1"/>
    </source>
</evidence>
<name>A0A7W5JWP7_9ACTN</name>
<evidence type="ECO:0000313" key="2">
    <source>
        <dbReference type="Proteomes" id="UP000565572"/>
    </source>
</evidence>
<organism evidence="1 2">
    <name type="scientific">Microlunatus antarcticus</name>
    <dbReference type="NCBI Taxonomy" id="53388"/>
    <lineage>
        <taxon>Bacteria</taxon>
        <taxon>Bacillati</taxon>
        <taxon>Actinomycetota</taxon>
        <taxon>Actinomycetes</taxon>
        <taxon>Propionibacteriales</taxon>
        <taxon>Propionibacteriaceae</taxon>
        <taxon>Microlunatus</taxon>
    </lineage>
</organism>
<dbReference type="Proteomes" id="UP000565572">
    <property type="component" value="Unassembled WGS sequence"/>
</dbReference>
<dbReference type="AlphaFoldDB" id="A0A7W5JWP7"/>
<dbReference type="RefSeq" id="WP_183338733.1">
    <property type="nucleotide sequence ID" value="NZ_JACHZG010000001.1"/>
</dbReference>
<accession>A0A7W5JWP7</accession>